<dbReference type="CDD" id="cd06259">
    <property type="entry name" value="YdcF-like"/>
    <property type="match status" value="1"/>
</dbReference>
<evidence type="ECO:0000313" key="2">
    <source>
        <dbReference type="EMBL" id="MCJ8010994.1"/>
    </source>
</evidence>
<dbReference type="RefSeq" id="WP_244720791.1">
    <property type="nucleotide sequence ID" value="NZ_JALIRP010000001.1"/>
</dbReference>
<evidence type="ECO:0000313" key="3">
    <source>
        <dbReference type="Proteomes" id="UP001139347"/>
    </source>
</evidence>
<keyword evidence="3" id="KW-1185">Reference proteome</keyword>
<organism evidence="2 3">
    <name type="scientific">Paenibacillus mangrovi</name>
    <dbReference type="NCBI Taxonomy" id="2931978"/>
    <lineage>
        <taxon>Bacteria</taxon>
        <taxon>Bacillati</taxon>
        <taxon>Bacillota</taxon>
        <taxon>Bacilli</taxon>
        <taxon>Bacillales</taxon>
        <taxon>Paenibacillaceae</taxon>
        <taxon>Paenibacillus</taxon>
    </lineage>
</organism>
<dbReference type="AlphaFoldDB" id="A0A9X2B0Z8"/>
<sequence length="190" mass="21931">MKYPFDCLTDLVFVEEEPILPADIILVPGGSHTDPMTMASELYLAGMAPYILPSGGYNMKLGTTEWNFFRDIGISLGVPEERILKEDQARNTFDNARNSWQVIRENNIEVKRALIVCKSYFSRRALMTYQTVFPPSVSIQVMQDDIRVSRQNWFENDDDIRLVLTEARKISTYFAQHIPDWVKQNEKASE</sequence>
<name>A0A9X2B0Z8_9BACL</name>
<dbReference type="EMBL" id="JALIRP010000001">
    <property type="protein sequence ID" value="MCJ8010994.1"/>
    <property type="molecule type" value="Genomic_DNA"/>
</dbReference>
<dbReference type="Pfam" id="PF02698">
    <property type="entry name" value="DUF218"/>
    <property type="match status" value="1"/>
</dbReference>
<dbReference type="InterPro" id="IPR014729">
    <property type="entry name" value="Rossmann-like_a/b/a_fold"/>
</dbReference>
<comment type="caution">
    <text evidence="2">The sequence shown here is derived from an EMBL/GenBank/DDBJ whole genome shotgun (WGS) entry which is preliminary data.</text>
</comment>
<dbReference type="Proteomes" id="UP001139347">
    <property type="component" value="Unassembled WGS sequence"/>
</dbReference>
<dbReference type="GO" id="GO:0005886">
    <property type="term" value="C:plasma membrane"/>
    <property type="evidence" value="ECO:0007669"/>
    <property type="project" value="TreeGrafter"/>
</dbReference>
<dbReference type="InterPro" id="IPR051599">
    <property type="entry name" value="Cell_Envelope_Assoc"/>
</dbReference>
<dbReference type="Gene3D" id="3.40.50.620">
    <property type="entry name" value="HUPs"/>
    <property type="match status" value="1"/>
</dbReference>
<accession>A0A9X2B0Z8</accession>
<evidence type="ECO:0000259" key="1">
    <source>
        <dbReference type="Pfam" id="PF02698"/>
    </source>
</evidence>
<proteinExistence type="predicted"/>
<dbReference type="PANTHER" id="PTHR30336:SF20">
    <property type="entry name" value="DUF218 DOMAIN-CONTAINING PROTEIN"/>
    <property type="match status" value="1"/>
</dbReference>
<dbReference type="InterPro" id="IPR003848">
    <property type="entry name" value="DUF218"/>
</dbReference>
<dbReference type="PANTHER" id="PTHR30336">
    <property type="entry name" value="INNER MEMBRANE PROTEIN, PROBABLE PERMEASE"/>
    <property type="match status" value="1"/>
</dbReference>
<feature type="domain" description="DUF218" evidence="1">
    <location>
        <begin position="23"/>
        <end position="136"/>
    </location>
</feature>
<protein>
    <submittedName>
        <fullName evidence="2">YdcF family protein</fullName>
    </submittedName>
</protein>
<reference evidence="2" key="1">
    <citation type="submission" date="2022-04" db="EMBL/GenBank/DDBJ databases">
        <title>Paenibacillus mangrovi sp. nov., a novel endophytic bacterium isolated from bark of Kandelia candel.</title>
        <authorList>
            <person name="Tuo L."/>
        </authorList>
    </citation>
    <scope>NUCLEOTIDE SEQUENCE</scope>
    <source>
        <strain evidence="2">KQZ6P-2</strain>
    </source>
</reference>
<gene>
    <name evidence="2" type="ORF">MUG84_04460</name>
</gene>